<feature type="region of interest" description="Disordered" evidence="1">
    <location>
        <begin position="1"/>
        <end position="75"/>
    </location>
</feature>
<feature type="compositionally biased region" description="Low complexity" evidence="1">
    <location>
        <begin position="1"/>
        <end position="25"/>
    </location>
</feature>
<organism evidence="2">
    <name type="scientific">Haematococcus lacustris</name>
    <name type="common">Green alga</name>
    <name type="synonym">Haematococcus pluvialis</name>
    <dbReference type="NCBI Taxonomy" id="44745"/>
    <lineage>
        <taxon>Eukaryota</taxon>
        <taxon>Viridiplantae</taxon>
        <taxon>Chlorophyta</taxon>
        <taxon>core chlorophytes</taxon>
        <taxon>Chlorophyceae</taxon>
        <taxon>CS clade</taxon>
        <taxon>Chlamydomonadales</taxon>
        <taxon>Haematococcaceae</taxon>
        <taxon>Haematococcus</taxon>
    </lineage>
</organism>
<feature type="compositionally biased region" description="Low complexity" evidence="1">
    <location>
        <begin position="188"/>
        <end position="200"/>
    </location>
</feature>
<dbReference type="AlphaFoldDB" id="A0A2K9YRY1"/>
<proteinExistence type="predicted"/>
<gene>
    <name evidence="2" type="ORF">SG3EUKT976347.1</name>
</gene>
<name>A0A2K9YRY1_HAELA</name>
<feature type="compositionally biased region" description="Gly residues" evidence="1">
    <location>
        <begin position="428"/>
        <end position="453"/>
    </location>
</feature>
<feature type="compositionally biased region" description="Basic and acidic residues" evidence="1">
    <location>
        <begin position="210"/>
        <end position="219"/>
    </location>
</feature>
<dbReference type="EMBL" id="MG677935">
    <property type="protein sequence ID" value="AUW36517.1"/>
    <property type="molecule type" value="Genomic_DNA"/>
</dbReference>
<keyword evidence="2" id="KW-0150">Chloroplast</keyword>
<evidence type="ECO:0000313" key="2">
    <source>
        <dbReference type="EMBL" id="AUW36517.1"/>
    </source>
</evidence>
<feature type="region of interest" description="Disordered" evidence="1">
    <location>
        <begin position="423"/>
        <end position="453"/>
    </location>
</feature>
<keyword evidence="2" id="KW-0934">Plastid</keyword>
<protein>
    <submittedName>
        <fullName evidence="2">Uncharacterized protein</fullName>
    </submittedName>
</protein>
<sequence length="498" mass="54703">MAAPSMAGGSMAAPSMAGGSMAAPGHRGGGHRAPGQRGGGQRAPATFRKQPGRGKRERWVRGPQPPGASKNNQGMVLTGSLRGEIGGKKENQTFQKKSIKQKKTKTRFYQYLLFRLKTEFFSYTDPFKKNTPLLVSPHAKKGSWIRGTVAACLIRPLRVRKKEKGRVANTLRGVVSHQQKSIEGVGGPQPQLGAGGPRAANEPGFPRCRGSYEPKERGDTGNRGLLRCWKRTNQPNAPKVLYVDDVKGMKKTNNRGFEKNGNFLCKTKKPLLLADNLESPYVRSFFSKSQYFFPYRKSFLCYWLLPFVGFTYMYILNKGFLISYDDYFSTIIDNKTVVENDRLCSSSRMFGSNKQPLLRQIPFLKIRLLLGDTPVRGGAFSDTSGLQEQIPFFKDLSVTLSGSISFGQHSLPFTPSLAEGSMAAPSMAGGGHRAPGHRGGGQRALGQRGGGHRAPGLSLGFPFINKFSQTKLIYKWKNLQRGGNPPRVWAGPITSGSH</sequence>
<reference evidence="2" key="1">
    <citation type="submission" date="2017-12" db="EMBL/GenBank/DDBJ databases">
        <authorList>
            <person name="Hurst M.R.H."/>
        </authorList>
    </citation>
    <scope>NUCLEOTIDE SEQUENCE</scope>
    <source>
        <strain evidence="2">UTEX 2505</strain>
    </source>
</reference>
<accession>A0A2K9YRY1</accession>
<geneLocation type="chloroplast" evidence="2"/>
<feature type="region of interest" description="Disordered" evidence="1">
    <location>
        <begin position="178"/>
        <end position="219"/>
    </location>
</feature>
<evidence type="ECO:0000256" key="1">
    <source>
        <dbReference type="SAM" id="MobiDB-lite"/>
    </source>
</evidence>